<dbReference type="Proteomes" id="UP001295684">
    <property type="component" value="Unassembled WGS sequence"/>
</dbReference>
<dbReference type="AlphaFoldDB" id="A0AAD1XXK1"/>
<proteinExistence type="predicted"/>
<dbReference type="InterPro" id="IPR000086">
    <property type="entry name" value="NUDIX_hydrolase_dom"/>
</dbReference>
<evidence type="ECO:0000313" key="3">
    <source>
        <dbReference type="Proteomes" id="UP001295684"/>
    </source>
</evidence>
<dbReference type="PROSITE" id="PS51462">
    <property type="entry name" value="NUDIX"/>
    <property type="match status" value="1"/>
</dbReference>
<dbReference type="CDD" id="cd04697">
    <property type="entry name" value="NUDIX_Hydrolase"/>
    <property type="match status" value="1"/>
</dbReference>
<dbReference type="Pfam" id="PF00293">
    <property type="entry name" value="NUDIX"/>
    <property type="match status" value="1"/>
</dbReference>
<dbReference type="GO" id="GO:0003824">
    <property type="term" value="F:catalytic activity"/>
    <property type="evidence" value="ECO:0007669"/>
    <property type="project" value="UniProtKB-ARBA"/>
</dbReference>
<protein>
    <recommendedName>
        <fullName evidence="1">Nudix hydrolase domain-containing protein</fullName>
    </recommendedName>
</protein>
<dbReference type="InterPro" id="IPR015797">
    <property type="entry name" value="NUDIX_hydrolase-like_dom_sf"/>
</dbReference>
<dbReference type="SUPFAM" id="SSF55811">
    <property type="entry name" value="Nudix"/>
    <property type="match status" value="1"/>
</dbReference>
<dbReference type="PANTHER" id="PTHR10885:SF0">
    <property type="entry name" value="ISOPENTENYL-DIPHOSPHATE DELTA-ISOMERASE"/>
    <property type="match status" value="1"/>
</dbReference>
<feature type="domain" description="Nudix hydrolase" evidence="1">
    <location>
        <begin position="38"/>
        <end position="167"/>
    </location>
</feature>
<keyword evidence="3" id="KW-1185">Reference proteome</keyword>
<reference evidence="2" key="1">
    <citation type="submission" date="2023-07" db="EMBL/GenBank/DDBJ databases">
        <authorList>
            <consortium name="AG Swart"/>
            <person name="Singh M."/>
            <person name="Singh A."/>
            <person name="Seah K."/>
            <person name="Emmerich C."/>
        </authorList>
    </citation>
    <scope>NUCLEOTIDE SEQUENCE</scope>
    <source>
        <strain evidence="2">DP1</strain>
    </source>
</reference>
<gene>
    <name evidence="2" type="ORF">ECRASSUSDP1_LOCUS22149</name>
</gene>
<evidence type="ECO:0000259" key="1">
    <source>
        <dbReference type="PROSITE" id="PS51462"/>
    </source>
</evidence>
<dbReference type="Gene3D" id="3.90.79.10">
    <property type="entry name" value="Nucleoside Triphosphate Pyrophosphohydrolase"/>
    <property type="match status" value="1"/>
</dbReference>
<organism evidence="2 3">
    <name type="scientific">Euplotes crassus</name>
    <dbReference type="NCBI Taxonomy" id="5936"/>
    <lineage>
        <taxon>Eukaryota</taxon>
        <taxon>Sar</taxon>
        <taxon>Alveolata</taxon>
        <taxon>Ciliophora</taxon>
        <taxon>Intramacronucleata</taxon>
        <taxon>Spirotrichea</taxon>
        <taxon>Hypotrichia</taxon>
        <taxon>Euplotida</taxon>
        <taxon>Euplotidae</taxon>
        <taxon>Moneuplotes</taxon>
    </lineage>
</organism>
<evidence type="ECO:0000313" key="2">
    <source>
        <dbReference type="EMBL" id="CAI2380709.1"/>
    </source>
</evidence>
<dbReference type="PANTHER" id="PTHR10885">
    <property type="entry name" value="ISOPENTENYL-DIPHOSPHATE DELTA-ISOMERASE"/>
    <property type="match status" value="1"/>
</dbReference>
<name>A0AAD1XXK1_EUPCR</name>
<dbReference type="EMBL" id="CAMPGE010022681">
    <property type="protein sequence ID" value="CAI2380709.1"/>
    <property type="molecule type" value="Genomic_DNA"/>
</dbReference>
<accession>A0AAD1XXK1</accession>
<sequence length="191" mass="22493">MESQVDHELSIEEDLVEVDEHNMIHGSVKRYRVRKEGIWHRASYIYVMNSKGELCIHLRKMTKDFCPGYWDLCAGGCIQYGETDHENAKRELEEEYGIKGYELEFVSSFKYADDKNKCWGSVFFVSHSGKIIIQEEEIDEYRWVSLEDIQNEYIDDPDVKVTPDSSYILKTMKEHYSHLFTSKGKKKTVIK</sequence>
<comment type="caution">
    <text evidence="2">The sequence shown here is derived from an EMBL/GenBank/DDBJ whole genome shotgun (WGS) entry which is preliminary data.</text>
</comment>